<keyword evidence="6" id="KW-1185">Reference proteome</keyword>
<dbReference type="GO" id="GO:0009867">
    <property type="term" value="P:jasmonic acid mediated signaling pathway"/>
    <property type="evidence" value="ECO:0007669"/>
    <property type="project" value="UniProtKB-ARBA"/>
</dbReference>
<dbReference type="EMBL" id="JAWXYG010000011">
    <property type="protein sequence ID" value="KAK4259782.1"/>
    <property type="molecule type" value="Genomic_DNA"/>
</dbReference>
<accession>A0AAE1IXJ6</accession>
<feature type="domain" description="SKP1 component POZ" evidence="4">
    <location>
        <begin position="6"/>
        <end position="64"/>
    </location>
</feature>
<dbReference type="Pfam" id="PF03931">
    <property type="entry name" value="Skp1_POZ"/>
    <property type="match status" value="1"/>
</dbReference>
<dbReference type="InterPro" id="IPR016897">
    <property type="entry name" value="SKP1"/>
</dbReference>
<evidence type="ECO:0000313" key="5">
    <source>
        <dbReference type="EMBL" id="KAK4259782.1"/>
    </source>
</evidence>
<comment type="caution">
    <text evidence="5">The sequence shown here is derived from an EMBL/GenBank/DDBJ whole genome shotgun (WGS) entry which is preliminary data.</text>
</comment>
<comment type="similarity">
    <text evidence="2">Belongs to the SKP1 family.</text>
</comment>
<dbReference type="AlphaFoldDB" id="A0AAE1IXJ6"/>
<dbReference type="InterPro" id="IPR016073">
    <property type="entry name" value="Skp1_comp_POZ"/>
</dbReference>
<evidence type="ECO:0000259" key="4">
    <source>
        <dbReference type="Pfam" id="PF03931"/>
    </source>
</evidence>
<name>A0AAE1IXJ6_9FABA</name>
<dbReference type="PANTHER" id="PTHR11165">
    <property type="entry name" value="SKP1"/>
    <property type="match status" value="1"/>
</dbReference>
<protein>
    <recommendedName>
        <fullName evidence="4">SKP1 component POZ domain-containing protein</fullName>
    </recommendedName>
</protein>
<evidence type="ECO:0000256" key="2">
    <source>
        <dbReference type="ARBA" id="ARBA00009993"/>
    </source>
</evidence>
<reference evidence="5" key="1">
    <citation type="submission" date="2023-10" db="EMBL/GenBank/DDBJ databases">
        <title>Chromosome-level genome of the transformable northern wattle, Acacia crassicarpa.</title>
        <authorList>
            <person name="Massaro I."/>
            <person name="Sinha N.R."/>
            <person name="Poethig S."/>
            <person name="Leichty A.R."/>
        </authorList>
    </citation>
    <scope>NUCLEOTIDE SEQUENCE</scope>
    <source>
        <strain evidence="5">Acra3RX</strain>
        <tissue evidence="5">Leaf</tissue>
    </source>
</reference>
<dbReference type="Proteomes" id="UP001293593">
    <property type="component" value="Unassembled WGS sequence"/>
</dbReference>
<dbReference type="InterPro" id="IPR011333">
    <property type="entry name" value="SKP1/BTB/POZ_sf"/>
</dbReference>
<dbReference type="SMART" id="SM00512">
    <property type="entry name" value="Skp1"/>
    <property type="match status" value="1"/>
</dbReference>
<evidence type="ECO:0000313" key="6">
    <source>
        <dbReference type="Proteomes" id="UP001293593"/>
    </source>
</evidence>
<gene>
    <name evidence="5" type="ORF">QN277_006077</name>
</gene>
<evidence type="ECO:0000256" key="3">
    <source>
        <dbReference type="ARBA" id="ARBA00022786"/>
    </source>
</evidence>
<sequence>MTSSVKMVTLRSNGEEFDIPINVASQSKFIKNTLDVVEDSNVVPLHNVNSAILSKVIEYCKKHAEATTAANNAGGTEELKRWDAEFMKLDYDLLFQIGMLSL</sequence>
<dbReference type="SUPFAM" id="SSF54695">
    <property type="entry name" value="POZ domain"/>
    <property type="match status" value="1"/>
</dbReference>
<comment type="pathway">
    <text evidence="1">Protein modification; protein ubiquitination.</text>
</comment>
<dbReference type="GO" id="GO:0006511">
    <property type="term" value="P:ubiquitin-dependent protein catabolic process"/>
    <property type="evidence" value="ECO:0007669"/>
    <property type="project" value="InterPro"/>
</dbReference>
<organism evidence="5 6">
    <name type="scientific">Acacia crassicarpa</name>
    <name type="common">northern wattle</name>
    <dbReference type="NCBI Taxonomy" id="499986"/>
    <lineage>
        <taxon>Eukaryota</taxon>
        <taxon>Viridiplantae</taxon>
        <taxon>Streptophyta</taxon>
        <taxon>Embryophyta</taxon>
        <taxon>Tracheophyta</taxon>
        <taxon>Spermatophyta</taxon>
        <taxon>Magnoliopsida</taxon>
        <taxon>eudicotyledons</taxon>
        <taxon>Gunneridae</taxon>
        <taxon>Pentapetalae</taxon>
        <taxon>rosids</taxon>
        <taxon>fabids</taxon>
        <taxon>Fabales</taxon>
        <taxon>Fabaceae</taxon>
        <taxon>Caesalpinioideae</taxon>
        <taxon>mimosoid clade</taxon>
        <taxon>Acacieae</taxon>
        <taxon>Acacia</taxon>
    </lineage>
</organism>
<dbReference type="Gene3D" id="3.30.710.10">
    <property type="entry name" value="Potassium Channel Kv1.1, Chain A"/>
    <property type="match status" value="1"/>
</dbReference>
<keyword evidence="3" id="KW-0833">Ubl conjugation pathway</keyword>
<dbReference type="InterPro" id="IPR001232">
    <property type="entry name" value="SKP1-like"/>
</dbReference>
<proteinExistence type="inferred from homology"/>
<evidence type="ECO:0000256" key="1">
    <source>
        <dbReference type="ARBA" id="ARBA00004906"/>
    </source>
</evidence>